<dbReference type="Proteomes" id="UP000281993">
    <property type="component" value="Segment"/>
</dbReference>
<reference evidence="1 2" key="1">
    <citation type="submission" date="2018-08" db="EMBL/GenBank/DDBJ databases">
        <authorList>
            <person name="Preder H."/>
            <person name="Servin-Meza L.A."/>
            <person name="Bonilla J.A."/>
            <person name="Klyczek K."/>
            <person name="Garlena R.A."/>
            <person name="Russell D.A."/>
            <person name="Pope W.H."/>
            <person name="Jacobs-Sera D."/>
            <person name="Hatfull G.F."/>
        </authorList>
    </citation>
    <scope>NUCLEOTIDE SEQUENCE [LARGE SCALE GENOMIC DNA]</scope>
</reference>
<name>A0A386KQP3_9CAUD</name>
<evidence type="ECO:0000313" key="1">
    <source>
        <dbReference type="EMBL" id="AYD87324.1"/>
    </source>
</evidence>
<keyword evidence="2" id="KW-1185">Reference proteome</keyword>
<organism evidence="1 2">
    <name type="scientific">Microbacterium phage ValentiniPuff</name>
    <dbReference type="NCBI Taxonomy" id="2315705"/>
    <lineage>
        <taxon>Viruses</taxon>
        <taxon>Duplodnaviria</taxon>
        <taxon>Heunggongvirae</taxon>
        <taxon>Uroviricota</taxon>
        <taxon>Caudoviricetes</taxon>
        <taxon>Valentinivirus</taxon>
        <taxon>Valentinivirus valentinipuff</taxon>
    </lineage>
</organism>
<proteinExistence type="predicted"/>
<protein>
    <submittedName>
        <fullName evidence="1">Membrane protein</fullName>
    </submittedName>
</protein>
<accession>A0A386KQP3</accession>
<dbReference type="EMBL" id="MH825712">
    <property type="protein sequence ID" value="AYD87324.1"/>
    <property type="molecule type" value="Genomic_DNA"/>
</dbReference>
<evidence type="ECO:0000313" key="2">
    <source>
        <dbReference type="Proteomes" id="UP000281993"/>
    </source>
</evidence>
<sequence length="405" mass="42952">MNRKIIATGAASLLVAGLSFGIVAPASADVTSSTSACIPSDASTVVTIIPAVGEPTITIPNPDYVPAVDTIPAQPAVGEPTIEIPNPDYVAPTYVAGYWKDVPATYTPAVGTPTITVTKPNPDYVPAVAEIPEVSHTDYVAKRYVVDVQHQDAVTKTQWRYVKNGGYGEVWLDSNAEHKVKINGYWYERTSKTRVVEVSPEVKEQGHWDQQTFHEQPGAEWTVVSTSKHVTQEYVAGSPAQGSETIEVEVDNPDYVPAQYTPATKVWVPPVYTPAVGTKTIVVDNPDYVPATEEIPGTPAVGTETITVVNPGYTPEREEITEIPAVECPVVPTTPTTPEKPEPLPAANPVQVQRAAAVTQSDDTLAQTGLNALEVGTAVGAGLVLTLGGGAALLASRRARRSAAE</sequence>
<gene>
    <name evidence="1" type="primary">21</name>
    <name evidence="1" type="ORF">SEA_VALENTINIPUFF_21</name>
</gene>